<dbReference type="RefSeq" id="WP_185767106.1">
    <property type="nucleotide sequence ID" value="NZ_RIBP01000004.1"/>
</dbReference>
<gene>
    <name evidence="2" type="ORF">CEQ21_26450</name>
</gene>
<name>A0A553SPL7_NIACI</name>
<proteinExistence type="predicted"/>
<protein>
    <submittedName>
        <fullName evidence="2">Uncharacterized protein</fullName>
    </submittedName>
</protein>
<keyword evidence="1" id="KW-0472">Membrane</keyword>
<feature type="transmembrane region" description="Helical" evidence="1">
    <location>
        <begin position="67"/>
        <end position="85"/>
    </location>
</feature>
<comment type="caution">
    <text evidence="2">The sequence shown here is derived from an EMBL/GenBank/DDBJ whole genome shotgun (WGS) entry which is preliminary data.</text>
</comment>
<sequence length="160" mass="18650">MRDLSKLEAIMWSIALPGFSQLLMKQYWKGTLLVVLEFIINVQSNFNLAIMQSFLGNMQASIDALDFQWIMFYPCLYLFAMWDAYKSTLKEHKEYAFLPFVFCAYFVTVGVMYSTRFEIFGIFPGPIFTPMIFLIPGIISGFLVKYAILFFKAQFNPNKE</sequence>
<feature type="transmembrane region" description="Helical" evidence="1">
    <location>
        <begin position="127"/>
        <end position="151"/>
    </location>
</feature>
<dbReference type="EMBL" id="RIBP01000004">
    <property type="protein sequence ID" value="TRZ38906.1"/>
    <property type="molecule type" value="Genomic_DNA"/>
</dbReference>
<feature type="transmembrane region" description="Helical" evidence="1">
    <location>
        <begin position="32"/>
        <end position="55"/>
    </location>
</feature>
<evidence type="ECO:0000313" key="2">
    <source>
        <dbReference type="EMBL" id="TRZ38906.1"/>
    </source>
</evidence>
<keyword evidence="1" id="KW-1133">Transmembrane helix</keyword>
<evidence type="ECO:0000256" key="1">
    <source>
        <dbReference type="SAM" id="Phobius"/>
    </source>
</evidence>
<keyword evidence="1" id="KW-0812">Transmembrane</keyword>
<reference evidence="3" key="1">
    <citation type="submission" date="2018-10" db="EMBL/GenBank/DDBJ databases">
        <title>FDA dAtabase for Regulatory Grade micrObial Sequences (FDA-ARGOS): Supporting development and validation of Infectious Disease Dx tests.</title>
        <authorList>
            <person name="Minogue T."/>
            <person name="Wolcott M."/>
            <person name="Wasieloski L."/>
            <person name="Aguilar W."/>
            <person name="Moore D."/>
            <person name="Tallon L."/>
            <person name="Sadzewicz L."/>
            <person name="Sengamalay N."/>
            <person name="Ott S."/>
            <person name="Godinez A."/>
            <person name="Nagaraj S."/>
            <person name="Vavikolanu K."/>
            <person name="Vyas G."/>
            <person name="Nadendla S."/>
            <person name="George J."/>
            <person name="Sichtig H."/>
        </authorList>
    </citation>
    <scope>NUCLEOTIDE SEQUENCE [LARGE SCALE GENOMIC DNA]</scope>
    <source>
        <strain evidence="3">FDAARGOS_343</strain>
    </source>
</reference>
<accession>A0A553SPL7</accession>
<organism evidence="2 3">
    <name type="scientific">Niallia circulans</name>
    <name type="common">Bacillus circulans</name>
    <dbReference type="NCBI Taxonomy" id="1397"/>
    <lineage>
        <taxon>Bacteria</taxon>
        <taxon>Bacillati</taxon>
        <taxon>Bacillota</taxon>
        <taxon>Bacilli</taxon>
        <taxon>Bacillales</taxon>
        <taxon>Bacillaceae</taxon>
        <taxon>Niallia</taxon>
    </lineage>
</organism>
<evidence type="ECO:0000313" key="3">
    <source>
        <dbReference type="Proteomes" id="UP000319837"/>
    </source>
</evidence>
<dbReference type="AlphaFoldDB" id="A0A553SPL7"/>
<dbReference type="Proteomes" id="UP000319837">
    <property type="component" value="Unassembled WGS sequence"/>
</dbReference>
<feature type="transmembrane region" description="Helical" evidence="1">
    <location>
        <begin position="97"/>
        <end position="115"/>
    </location>
</feature>